<reference evidence="4 5" key="1">
    <citation type="submission" date="2020-03" db="EMBL/GenBank/DDBJ databases">
        <title>Genomic Encyclopedia of Type Strains, Phase IV (KMG-IV): sequencing the most valuable type-strain genomes for metagenomic binning, comparative biology and taxonomic classification.</title>
        <authorList>
            <person name="Goeker M."/>
        </authorList>
    </citation>
    <scope>NUCLEOTIDE SEQUENCE [LARGE SCALE GENOMIC DNA]</scope>
    <source>
        <strain evidence="4 5">DSM 5718</strain>
    </source>
</reference>
<dbReference type="GO" id="GO:0055085">
    <property type="term" value="P:transmembrane transport"/>
    <property type="evidence" value="ECO:0007669"/>
    <property type="project" value="InterPro"/>
</dbReference>
<dbReference type="RefSeq" id="WP_166920446.1">
    <property type="nucleotide sequence ID" value="NZ_JAASRN010000003.1"/>
</dbReference>
<gene>
    <name evidence="4" type="ORF">FHS56_002086</name>
</gene>
<evidence type="ECO:0000256" key="1">
    <source>
        <dbReference type="ARBA" id="ARBA00007162"/>
    </source>
</evidence>
<dbReference type="PANTHER" id="PTHR35841:SF1">
    <property type="entry name" value="PHOSPHONATES-BINDING PERIPLASMIC PROTEIN"/>
    <property type="match status" value="1"/>
</dbReference>
<organism evidence="4 5">
    <name type="scientific">Thermonema lapsum</name>
    <dbReference type="NCBI Taxonomy" id="28195"/>
    <lineage>
        <taxon>Bacteria</taxon>
        <taxon>Pseudomonadati</taxon>
        <taxon>Bacteroidota</taxon>
        <taxon>Cytophagia</taxon>
        <taxon>Cytophagales</taxon>
        <taxon>Thermonemataceae</taxon>
        <taxon>Thermonema</taxon>
    </lineage>
</organism>
<proteinExistence type="inferred from homology"/>
<dbReference type="PANTHER" id="PTHR35841">
    <property type="entry name" value="PHOSPHONATES-BINDING PERIPLASMIC PROTEIN"/>
    <property type="match status" value="1"/>
</dbReference>
<keyword evidence="5" id="KW-1185">Reference proteome</keyword>
<evidence type="ECO:0000256" key="3">
    <source>
        <dbReference type="SAM" id="SignalP"/>
    </source>
</evidence>
<dbReference type="InterPro" id="IPR005770">
    <property type="entry name" value="PhnD"/>
</dbReference>
<keyword evidence="2 3" id="KW-0732">Signal</keyword>
<dbReference type="NCBIfam" id="TIGR01098">
    <property type="entry name" value="3A0109s03R"/>
    <property type="match status" value="1"/>
</dbReference>
<dbReference type="Proteomes" id="UP000537126">
    <property type="component" value="Unassembled WGS sequence"/>
</dbReference>
<evidence type="ECO:0000256" key="2">
    <source>
        <dbReference type="ARBA" id="ARBA00022729"/>
    </source>
</evidence>
<sequence>MKPIALLLLWLLLTFFTLFAQAQDTLYLAFGSNIDQSEQNKALVSALCAYLTEELHVPLYPVMTKGAGAFVEICRAQQIDIALVNTLGYVLAKYQMDIEPLLVVATPDGKPIAYRSCLLANAQSGIESVDELMEQGSRHVFLFVNPGSTSGHLIPRLQLKRLGLEPELVFQDIAFGGDHKTTARLIAEGEFQVGACSYTDLEAMIAAGKLDASRLKILWKSEPIVNGPVAVRTSLSVEMKEKIAAAFKNMPLKKPDLHEKVIHLWHNTHGKEVHYVRAEDRFYDYIREIASSMEELALLVSLYTN</sequence>
<evidence type="ECO:0000313" key="4">
    <source>
        <dbReference type="EMBL" id="NIK74561.1"/>
    </source>
</evidence>
<feature type="chain" id="PRO_5032484272" evidence="3">
    <location>
        <begin position="23"/>
        <end position="305"/>
    </location>
</feature>
<feature type="signal peptide" evidence="3">
    <location>
        <begin position="1"/>
        <end position="22"/>
    </location>
</feature>
<comment type="similarity">
    <text evidence="1">Belongs to the phosphate/phosphite/phosphonate binding protein family.</text>
</comment>
<accession>A0A846MSZ9</accession>
<dbReference type="SUPFAM" id="SSF53850">
    <property type="entry name" value="Periplasmic binding protein-like II"/>
    <property type="match status" value="1"/>
</dbReference>
<dbReference type="Pfam" id="PF12974">
    <property type="entry name" value="Phosphonate-bd"/>
    <property type="match status" value="1"/>
</dbReference>
<evidence type="ECO:0000313" key="5">
    <source>
        <dbReference type="Proteomes" id="UP000537126"/>
    </source>
</evidence>
<dbReference type="AlphaFoldDB" id="A0A846MSZ9"/>
<protein>
    <submittedName>
        <fullName evidence="4">Phosphonate transport system substrate-binding protein</fullName>
    </submittedName>
</protein>
<comment type="caution">
    <text evidence="4">The sequence shown here is derived from an EMBL/GenBank/DDBJ whole genome shotgun (WGS) entry which is preliminary data.</text>
</comment>
<dbReference type="EMBL" id="JAASRN010000003">
    <property type="protein sequence ID" value="NIK74561.1"/>
    <property type="molecule type" value="Genomic_DNA"/>
</dbReference>
<name>A0A846MSZ9_9BACT</name>
<dbReference type="Gene3D" id="3.40.190.10">
    <property type="entry name" value="Periplasmic binding protein-like II"/>
    <property type="match status" value="2"/>
</dbReference>
<dbReference type="GO" id="GO:0043190">
    <property type="term" value="C:ATP-binding cassette (ABC) transporter complex"/>
    <property type="evidence" value="ECO:0007669"/>
    <property type="project" value="InterPro"/>
</dbReference>